<evidence type="ECO:0008006" key="4">
    <source>
        <dbReference type="Google" id="ProtNLM"/>
    </source>
</evidence>
<accession>A0A0J9SKG5</accession>
<protein>
    <recommendedName>
        <fullName evidence="4">VIR protein</fullName>
    </recommendedName>
</protein>
<name>A0A0J9SKG5_PLAV1</name>
<dbReference type="Proteomes" id="UP000053327">
    <property type="component" value="Unassembled WGS sequence"/>
</dbReference>
<feature type="compositionally biased region" description="Basic and acidic residues" evidence="1">
    <location>
        <begin position="207"/>
        <end position="221"/>
    </location>
</feature>
<organism evidence="2 3">
    <name type="scientific">Plasmodium vivax (strain Brazil I)</name>
    <dbReference type="NCBI Taxonomy" id="1033975"/>
    <lineage>
        <taxon>Eukaryota</taxon>
        <taxon>Sar</taxon>
        <taxon>Alveolata</taxon>
        <taxon>Apicomplexa</taxon>
        <taxon>Aconoidasida</taxon>
        <taxon>Haemosporida</taxon>
        <taxon>Plasmodiidae</taxon>
        <taxon>Plasmodium</taxon>
        <taxon>Plasmodium (Plasmodium)</taxon>
    </lineage>
</organism>
<proteinExistence type="predicted"/>
<dbReference type="EMBL" id="KQ234880">
    <property type="protein sequence ID" value="KMZ83489.1"/>
    <property type="molecule type" value="Genomic_DNA"/>
</dbReference>
<evidence type="ECO:0000256" key="1">
    <source>
        <dbReference type="SAM" id="MobiDB-lite"/>
    </source>
</evidence>
<gene>
    <name evidence="2" type="ORF">PVBG_05606</name>
</gene>
<evidence type="ECO:0000313" key="3">
    <source>
        <dbReference type="Proteomes" id="UP000053327"/>
    </source>
</evidence>
<sequence>MEEKRANICSRFHYLIKKLLKLAPSQSYVDEKFHFEYLNYWINYELHKVKDNIDPKVFLQDMRVYDPRNPLLSKLNPKLSYIDEDEIKNMYSLFYLYKDYIYIKDSITGENANKEQFLRYTKHCVDKYQPLETNCLNKTTSFCKALCNFRKKYEEIKLSDEIINDWADTTLPSLSKYANAQVNDPQLSSTLVHPALADTESSGRVNRNPEKSSESQERDNEVQVTPGFTSLGSRFRSQNKGKKYIKDNFDQQSNNFLDTSEYQYTPEENMSYNISYNSV</sequence>
<feature type="compositionally biased region" description="Polar residues" evidence="1">
    <location>
        <begin position="222"/>
        <end position="235"/>
    </location>
</feature>
<evidence type="ECO:0000313" key="2">
    <source>
        <dbReference type="EMBL" id="KMZ83489.1"/>
    </source>
</evidence>
<feature type="region of interest" description="Disordered" evidence="1">
    <location>
        <begin position="196"/>
        <end position="235"/>
    </location>
</feature>
<dbReference type="OrthoDB" id="386202at2759"/>
<reference evidence="2 3" key="1">
    <citation type="submission" date="2011-08" db="EMBL/GenBank/DDBJ databases">
        <title>The Genome Sequence of Plasmodium vivax Brazil I.</title>
        <authorList>
            <consortium name="The Broad Institute Genome Sequencing Platform"/>
            <consortium name="The Broad Institute Genome Sequencing Center for Infectious Disease"/>
            <person name="Neafsey D."/>
            <person name="Carlton J."/>
            <person name="Barnwell J."/>
            <person name="Collins W."/>
            <person name="Escalante A."/>
            <person name="Mullikin J."/>
            <person name="Saul A."/>
            <person name="Guigo R."/>
            <person name="Camara F."/>
            <person name="Young S.K."/>
            <person name="Zeng Q."/>
            <person name="Gargeya S."/>
            <person name="Fitzgerald M."/>
            <person name="Haas B."/>
            <person name="Abouelleil A."/>
            <person name="Alvarado L."/>
            <person name="Arachchi H.M."/>
            <person name="Berlin A."/>
            <person name="Brown A."/>
            <person name="Chapman S.B."/>
            <person name="Chen Z."/>
            <person name="Dunbar C."/>
            <person name="Freedman E."/>
            <person name="Gearin G."/>
            <person name="Gellesch M."/>
            <person name="Goldberg J."/>
            <person name="Griggs A."/>
            <person name="Gujja S."/>
            <person name="Heiman D."/>
            <person name="Howarth C."/>
            <person name="Larson L."/>
            <person name="Lui A."/>
            <person name="MacDonald P.J.P."/>
            <person name="Montmayeur A."/>
            <person name="Murphy C."/>
            <person name="Neiman D."/>
            <person name="Pearson M."/>
            <person name="Priest M."/>
            <person name="Roberts A."/>
            <person name="Saif S."/>
            <person name="Shea T."/>
            <person name="Shenoy N."/>
            <person name="Sisk P."/>
            <person name="Stolte C."/>
            <person name="Sykes S."/>
            <person name="Wortman J."/>
            <person name="Nusbaum C."/>
            <person name="Birren B."/>
        </authorList>
    </citation>
    <scope>NUCLEOTIDE SEQUENCE [LARGE SCALE GENOMIC DNA]</scope>
    <source>
        <strain evidence="2 3">Brazil I</strain>
    </source>
</reference>
<dbReference type="AlphaFoldDB" id="A0A0J9SKG5"/>